<dbReference type="AlphaFoldDB" id="Q2J7T7"/>
<dbReference type="Proteomes" id="UP000001937">
    <property type="component" value="Chromosome"/>
</dbReference>
<keyword evidence="2" id="KW-1185">Reference proteome</keyword>
<proteinExistence type="predicted"/>
<dbReference type="HOGENOM" id="CLU_3153126_0_0_11"/>
<sequence length="48" mass="4925">MILAEGDPSALLDGAVGLVNALDVVILAEGDPSALQVLEHVVDCIRVL</sequence>
<accession>Q2J7T7</accession>
<organism evidence="1 2">
    <name type="scientific">Frankia casuarinae (strain DSM 45818 / CECT 9043 / HFP020203 / CcI3)</name>
    <dbReference type="NCBI Taxonomy" id="106370"/>
    <lineage>
        <taxon>Bacteria</taxon>
        <taxon>Bacillati</taxon>
        <taxon>Actinomycetota</taxon>
        <taxon>Actinomycetes</taxon>
        <taxon>Frankiales</taxon>
        <taxon>Frankiaceae</taxon>
        <taxon>Frankia</taxon>
    </lineage>
</organism>
<protein>
    <submittedName>
        <fullName evidence="1">Uncharacterized protein</fullName>
    </submittedName>
</protein>
<name>Q2J7T7_FRACC</name>
<reference evidence="1 2" key="1">
    <citation type="journal article" date="2007" name="Genome Res.">
        <title>Genome characteristics of facultatively symbiotic Frankia sp. strains reflect host range and host plant biogeography.</title>
        <authorList>
            <person name="Normand P."/>
            <person name="Lapierre P."/>
            <person name="Tisa L.S."/>
            <person name="Gogarten J.P."/>
            <person name="Alloisio N."/>
            <person name="Bagnarol E."/>
            <person name="Bassi C.A."/>
            <person name="Berry A.M."/>
            <person name="Bickhart D.M."/>
            <person name="Choisne N."/>
            <person name="Couloux A."/>
            <person name="Cournoyer B."/>
            <person name="Cruveiller S."/>
            <person name="Daubin V."/>
            <person name="Demange N."/>
            <person name="Francino M.P."/>
            <person name="Goltsman E."/>
            <person name="Huang Y."/>
            <person name="Kopp O.R."/>
            <person name="Labarre L."/>
            <person name="Lapidus A."/>
            <person name="Lavire C."/>
            <person name="Marechal J."/>
            <person name="Martinez M."/>
            <person name="Mastronunzio J.E."/>
            <person name="Mullin B.C."/>
            <person name="Niemann J."/>
            <person name="Pujic P."/>
            <person name="Rawnsley T."/>
            <person name="Rouy Z."/>
            <person name="Schenowitz C."/>
            <person name="Sellstedt A."/>
            <person name="Tavares F."/>
            <person name="Tomkins J.P."/>
            <person name="Vallenet D."/>
            <person name="Valverde C."/>
            <person name="Wall L.G."/>
            <person name="Wang Y."/>
            <person name="Medigue C."/>
            <person name="Benson D.R."/>
        </authorList>
    </citation>
    <scope>NUCLEOTIDE SEQUENCE [LARGE SCALE GENOMIC DNA]</scope>
    <source>
        <strain evidence="2">DSM 45818 / CECT 9043 / CcI3</strain>
    </source>
</reference>
<evidence type="ECO:0000313" key="1">
    <source>
        <dbReference type="EMBL" id="ABD12655.1"/>
    </source>
</evidence>
<dbReference type="KEGG" id="fra:Francci3_3298"/>
<evidence type="ECO:0000313" key="2">
    <source>
        <dbReference type="Proteomes" id="UP000001937"/>
    </source>
</evidence>
<dbReference type="EMBL" id="CP000249">
    <property type="protein sequence ID" value="ABD12655.1"/>
    <property type="molecule type" value="Genomic_DNA"/>
</dbReference>
<gene>
    <name evidence="1" type="ordered locus">Francci3_3298</name>
</gene>